<comment type="caution">
    <text evidence="2">The sequence shown here is derived from an EMBL/GenBank/DDBJ whole genome shotgun (WGS) entry which is preliminary data.</text>
</comment>
<dbReference type="EMBL" id="JAVDPW010000012">
    <property type="protein sequence ID" value="MDR6293488.1"/>
    <property type="molecule type" value="Genomic_DNA"/>
</dbReference>
<gene>
    <name evidence="2" type="ORF">E9232_006039</name>
</gene>
<organism evidence="2 3">
    <name type="scientific">Inquilinus ginsengisoli</name>
    <dbReference type="NCBI Taxonomy" id="363840"/>
    <lineage>
        <taxon>Bacteria</taxon>
        <taxon>Pseudomonadati</taxon>
        <taxon>Pseudomonadota</taxon>
        <taxon>Alphaproteobacteria</taxon>
        <taxon>Rhodospirillales</taxon>
        <taxon>Rhodospirillaceae</taxon>
        <taxon>Inquilinus</taxon>
    </lineage>
</organism>
<dbReference type="InterPro" id="IPR016181">
    <property type="entry name" value="Acyl_CoA_acyltransferase"/>
</dbReference>
<accession>A0ABU1JY03</accession>
<dbReference type="InterPro" id="IPR000182">
    <property type="entry name" value="GNAT_dom"/>
</dbReference>
<proteinExistence type="predicted"/>
<dbReference type="RefSeq" id="WP_309800500.1">
    <property type="nucleotide sequence ID" value="NZ_JAVDPW010000012.1"/>
</dbReference>
<evidence type="ECO:0000313" key="3">
    <source>
        <dbReference type="Proteomes" id="UP001262410"/>
    </source>
</evidence>
<dbReference type="SUPFAM" id="SSF55729">
    <property type="entry name" value="Acyl-CoA N-acyltransferases (Nat)"/>
    <property type="match status" value="1"/>
</dbReference>
<dbReference type="Gene3D" id="3.40.630.30">
    <property type="match status" value="1"/>
</dbReference>
<dbReference type="PROSITE" id="PS51186">
    <property type="entry name" value="GNAT"/>
    <property type="match status" value="1"/>
</dbReference>
<evidence type="ECO:0000313" key="2">
    <source>
        <dbReference type="EMBL" id="MDR6293488.1"/>
    </source>
</evidence>
<feature type="domain" description="N-acetyltransferase" evidence="1">
    <location>
        <begin position="133"/>
        <end position="267"/>
    </location>
</feature>
<dbReference type="CDD" id="cd04301">
    <property type="entry name" value="NAT_SF"/>
    <property type="match status" value="1"/>
</dbReference>
<sequence>MPKTTDAETVESVEQYASVWKALVADRPGVDLTNRPGLSVSWADSPFPFWNAVFLTEQLADARLLRARLVEAAAYVRGKRQSGLIYVCDEFLSGAAKEGLPEALVQAGLDFAMPITGMAGNILPLEAPPHPGLRIERVTDATALEAYADINCEGYGFPLEWGRAGLAGSTLWTKTAHSYLGYEGDRAVSAASAVAHGGRLYLALVATRPDAQRKGYGEAVVRRALQAGHKATGLTRTVLHATDAGAPVYGRVGYRRAASFLTYMPAT</sequence>
<protein>
    <submittedName>
        <fullName evidence="2">GNAT superfamily N-acetyltransferase</fullName>
    </submittedName>
</protein>
<dbReference type="Pfam" id="PF13673">
    <property type="entry name" value="Acetyltransf_10"/>
    <property type="match status" value="1"/>
</dbReference>
<dbReference type="Proteomes" id="UP001262410">
    <property type="component" value="Unassembled WGS sequence"/>
</dbReference>
<reference evidence="2 3" key="1">
    <citation type="submission" date="2023-07" db="EMBL/GenBank/DDBJ databases">
        <title>Sorghum-associated microbial communities from plants grown in Nebraska, USA.</title>
        <authorList>
            <person name="Schachtman D."/>
        </authorList>
    </citation>
    <scope>NUCLEOTIDE SEQUENCE [LARGE SCALE GENOMIC DNA]</scope>
    <source>
        <strain evidence="2 3">584</strain>
    </source>
</reference>
<name>A0ABU1JY03_9PROT</name>
<evidence type="ECO:0000259" key="1">
    <source>
        <dbReference type="PROSITE" id="PS51186"/>
    </source>
</evidence>
<keyword evidence="3" id="KW-1185">Reference proteome</keyword>